<dbReference type="AlphaFoldDB" id="A0A560CJ23"/>
<sequence>MTDDHTGQTTSEPKEPIRKTDIGRLCDEQSGGGGSNPDTRYRGMPGGHPGGSRDGDCDPVARADPEKAEPDTAESGSTPAPR</sequence>
<gene>
    <name evidence="2" type="ORF">FBZ83_104147</name>
</gene>
<feature type="compositionally biased region" description="Basic and acidic residues" evidence="1">
    <location>
        <begin position="1"/>
        <end position="27"/>
    </location>
</feature>
<protein>
    <submittedName>
        <fullName evidence="2">Uncharacterized protein</fullName>
    </submittedName>
</protein>
<accession>A0A560CJ23</accession>
<evidence type="ECO:0000313" key="2">
    <source>
        <dbReference type="EMBL" id="TWA84880.1"/>
    </source>
</evidence>
<reference evidence="2 3" key="1">
    <citation type="submission" date="2019-06" db="EMBL/GenBank/DDBJ databases">
        <title>Genomic Encyclopedia of Type Strains, Phase IV (KMG-V): Genome sequencing to study the core and pangenomes of soil and plant-associated prokaryotes.</title>
        <authorList>
            <person name="Whitman W."/>
        </authorList>
    </citation>
    <scope>NUCLEOTIDE SEQUENCE [LARGE SCALE GENOMIC DNA]</scope>
    <source>
        <strain evidence="2 3">BR 11650</strain>
    </source>
</reference>
<dbReference type="EMBL" id="VITH01000004">
    <property type="protein sequence ID" value="TWA84880.1"/>
    <property type="molecule type" value="Genomic_DNA"/>
</dbReference>
<organism evidence="2 3">
    <name type="scientific">Azospirillum brasilense</name>
    <dbReference type="NCBI Taxonomy" id="192"/>
    <lineage>
        <taxon>Bacteria</taxon>
        <taxon>Pseudomonadati</taxon>
        <taxon>Pseudomonadota</taxon>
        <taxon>Alphaproteobacteria</taxon>
        <taxon>Rhodospirillales</taxon>
        <taxon>Azospirillaceae</taxon>
        <taxon>Azospirillum</taxon>
    </lineage>
</organism>
<feature type="compositionally biased region" description="Basic and acidic residues" evidence="1">
    <location>
        <begin position="51"/>
        <end position="70"/>
    </location>
</feature>
<proteinExistence type="predicted"/>
<comment type="caution">
    <text evidence="2">The sequence shown here is derived from an EMBL/GenBank/DDBJ whole genome shotgun (WGS) entry which is preliminary data.</text>
</comment>
<feature type="region of interest" description="Disordered" evidence="1">
    <location>
        <begin position="1"/>
        <end position="82"/>
    </location>
</feature>
<evidence type="ECO:0000256" key="1">
    <source>
        <dbReference type="SAM" id="MobiDB-lite"/>
    </source>
</evidence>
<dbReference type="Proteomes" id="UP000318529">
    <property type="component" value="Unassembled WGS sequence"/>
</dbReference>
<dbReference type="RefSeq" id="WP_145682283.1">
    <property type="nucleotide sequence ID" value="NZ_VITH01000004.1"/>
</dbReference>
<evidence type="ECO:0000313" key="3">
    <source>
        <dbReference type="Proteomes" id="UP000318529"/>
    </source>
</evidence>
<name>A0A560CJ23_AZOBR</name>